<gene>
    <name evidence="2" type="ORF">HYG81_14790</name>
</gene>
<dbReference type="EMBL" id="CP059154">
    <property type="protein sequence ID" value="QLK25342.1"/>
    <property type="molecule type" value="Genomic_DNA"/>
</dbReference>
<proteinExistence type="predicted"/>
<evidence type="ECO:0000313" key="3">
    <source>
        <dbReference type="Proteomes" id="UP000510869"/>
    </source>
</evidence>
<evidence type="ECO:0000313" key="2">
    <source>
        <dbReference type="EMBL" id="QLK25342.1"/>
    </source>
</evidence>
<evidence type="ECO:0000256" key="1">
    <source>
        <dbReference type="SAM" id="MobiDB-lite"/>
    </source>
</evidence>
<dbReference type="PROSITE" id="PS51318">
    <property type="entry name" value="TAT"/>
    <property type="match status" value="1"/>
</dbReference>
<organism evidence="2 3">
    <name type="scientific">Natrinema zhouii</name>
    <dbReference type="NCBI Taxonomy" id="1710539"/>
    <lineage>
        <taxon>Archaea</taxon>
        <taxon>Methanobacteriati</taxon>
        <taxon>Methanobacteriota</taxon>
        <taxon>Stenosarchaea group</taxon>
        <taxon>Halobacteria</taxon>
        <taxon>Halobacteriales</taxon>
        <taxon>Natrialbaceae</taxon>
        <taxon>Natrinema</taxon>
    </lineage>
</organism>
<sequence length="301" mass="31127">MFDDKLRRRDILKKTAIASALPMATGVASAKQPGPEDGVKITGTSKTSPDAVKEDVQAITRHDGAKALASRIEDKTGFEMDDEFAVGINLETDDKALNAHNPRIMHLPIKPSGVGDLSTVDPTGGTVSSQPEFSIDNGSVLMALTVRAKGERTLATLMGITREKSGSSSLLANDSEQVETKLFTVEDGSAKIHRERTGQQPLKSAWQAKAGRNTSTVTTADTGFTCWGCATVVGLACAGTATLSMSSCASAAVASGAFNPWAGAAVSAFCLYIVSNAGTLSCAAGTAAICSSVSGDCDFLE</sequence>
<dbReference type="AlphaFoldDB" id="A0A7D6GPR7"/>
<dbReference type="GeneID" id="56144497"/>
<feature type="region of interest" description="Disordered" evidence="1">
    <location>
        <begin position="25"/>
        <end position="51"/>
    </location>
</feature>
<dbReference type="RefSeq" id="WP_180840531.1">
    <property type="nucleotide sequence ID" value="NZ_CP059154.1"/>
</dbReference>
<dbReference type="Proteomes" id="UP000510869">
    <property type="component" value="Chromosome"/>
</dbReference>
<dbReference type="KEGG" id="nay:HYG81_14790"/>
<name>A0A7D6GPR7_9EURY</name>
<protein>
    <submittedName>
        <fullName evidence="2">Uncharacterized protein</fullName>
    </submittedName>
</protein>
<accession>A0A7D6GPR7</accession>
<reference evidence="2 3" key="1">
    <citation type="submission" date="2020-07" db="EMBL/GenBank/DDBJ databases">
        <title>Natrinema (YPL30) sp. nov. and Haloterrigena xxxxxx (YPL8) sp. nov., isolated from a salt mine.</title>
        <authorList>
            <person name="Cui H."/>
        </authorList>
    </citation>
    <scope>NUCLEOTIDE SEQUENCE [LARGE SCALE GENOMIC DNA]</scope>
    <source>
        <strain evidence="2 3">YPL13</strain>
    </source>
</reference>
<keyword evidence="3" id="KW-1185">Reference proteome</keyword>
<dbReference type="InterPro" id="IPR006311">
    <property type="entry name" value="TAT_signal"/>
</dbReference>